<feature type="domain" description="OmpR/PhoB-type" evidence="7">
    <location>
        <begin position="131"/>
        <end position="229"/>
    </location>
</feature>
<feature type="DNA-binding region" description="OmpR/PhoB-type" evidence="5">
    <location>
        <begin position="131"/>
        <end position="229"/>
    </location>
</feature>
<dbReference type="CDD" id="cd17574">
    <property type="entry name" value="REC_OmpR"/>
    <property type="match status" value="1"/>
</dbReference>
<gene>
    <name evidence="8" type="ORF">GCM10009097_03910</name>
</gene>
<evidence type="ECO:0000256" key="2">
    <source>
        <dbReference type="ARBA" id="ARBA00023012"/>
    </source>
</evidence>
<evidence type="ECO:0000256" key="3">
    <source>
        <dbReference type="ARBA" id="ARBA00023125"/>
    </source>
</evidence>
<keyword evidence="2" id="KW-0902">Two-component regulatory system</keyword>
<evidence type="ECO:0000313" key="9">
    <source>
        <dbReference type="Proteomes" id="UP001501706"/>
    </source>
</evidence>
<dbReference type="SUPFAM" id="SSF52172">
    <property type="entry name" value="CheY-like"/>
    <property type="match status" value="1"/>
</dbReference>
<dbReference type="Pfam" id="PF00486">
    <property type="entry name" value="Trans_reg_C"/>
    <property type="match status" value="1"/>
</dbReference>
<dbReference type="Gene3D" id="3.40.50.2300">
    <property type="match status" value="1"/>
</dbReference>
<keyword evidence="1 4" id="KW-0597">Phosphoprotein</keyword>
<dbReference type="PROSITE" id="PS50110">
    <property type="entry name" value="RESPONSE_REGULATORY"/>
    <property type="match status" value="1"/>
</dbReference>
<feature type="domain" description="Response regulatory" evidence="6">
    <location>
        <begin position="6"/>
        <end position="121"/>
    </location>
</feature>
<keyword evidence="9" id="KW-1185">Reference proteome</keyword>
<evidence type="ECO:0000256" key="1">
    <source>
        <dbReference type="ARBA" id="ARBA00022553"/>
    </source>
</evidence>
<dbReference type="Pfam" id="PF00072">
    <property type="entry name" value="Response_reg"/>
    <property type="match status" value="1"/>
</dbReference>
<dbReference type="Gene3D" id="6.10.250.690">
    <property type="match status" value="1"/>
</dbReference>
<dbReference type="SMART" id="SM00862">
    <property type="entry name" value="Trans_reg_C"/>
    <property type="match status" value="1"/>
</dbReference>
<dbReference type="InterPro" id="IPR001789">
    <property type="entry name" value="Sig_transdc_resp-reg_receiver"/>
</dbReference>
<evidence type="ECO:0000259" key="7">
    <source>
        <dbReference type="PROSITE" id="PS51755"/>
    </source>
</evidence>
<dbReference type="InterPro" id="IPR039420">
    <property type="entry name" value="WalR-like"/>
</dbReference>
<evidence type="ECO:0000256" key="4">
    <source>
        <dbReference type="PROSITE-ProRule" id="PRU00169"/>
    </source>
</evidence>
<sequence>MGGQVRIAILEDDPAHARIIEKTLLQAGHDCHLFEDGRAMLRDLHRQSYDMFVLDWHVPHIEGPEILGWIRRNLPPQLPVLFVTSRDEEQDVVDGLQAGADDYMAKPIRPIELQARVAALLRRAYPEASRPSQPGFGVYTFDLHRREARIKGEPVELKPKEYELALYLFRNLGRLLTHEHLLEELWGTSAIDTRTVTTHMSQLRRKLDLRPHNGVRLVPVYGLGYRFEILADPPATNESNDDPL</sequence>
<dbReference type="PANTHER" id="PTHR48111:SF40">
    <property type="entry name" value="PHOSPHATE REGULON TRANSCRIPTIONAL REGULATORY PROTEIN PHOB"/>
    <property type="match status" value="1"/>
</dbReference>
<protein>
    <submittedName>
        <fullName evidence="8">Response regulator transcription factor</fullName>
    </submittedName>
</protein>
<dbReference type="PROSITE" id="PS51755">
    <property type="entry name" value="OMPR_PHOB"/>
    <property type="match status" value="1"/>
</dbReference>
<dbReference type="EMBL" id="BAAAEN010000001">
    <property type="protein sequence ID" value="GAA0491469.1"/>
    <property type="molecule type" value="Genomic_DNA"/>
</dbReference>
<reference evidence="8 9" key="1">
    <citation type="journal article" date="2019" name="Int. J. Syst. Evol. Microbiol.">
        <title>The Global Catalogue of Microorganisms (GCM) 10K type strain sequencing project: providing services to taxonomists for standard genome sequencing and annotation.</title>
        <authorList>
            <consortium name="The Broad Institute Genomics Platform"/>
            <consortium name="The Broad Institute Genome Sequencing Center for Infectious Disease"/>
            <person name="Wu L."/>
            <person name="Ma J."/>
        </authorList>
    </citation>
    <scope>NUCLEOTIDE SEQUENCE [LARGE SCALE GENOMIC DNA]</scope>
    <source>
        <strain evidence="8 9">JCM 14330</strain>
    </source>
</reference>
<dbReference type="InterPro" id="IPR001867">
    <property type="entry name" value="OmpR/PhoB-type_DNA-bd"/>
</dbReference>
<evidence type="ECO:0000256" key="5">
    <source>
        <dbReference type="PROSITE-ProRule" id="PRU01091"/>
    </source>
</evidence>
<dbReference type="SMART" id="SM00448">
    <property type="entry name" value="REC"/>
    <property type="match status" value="1"/>
</dbReference>
<accession>A0ABN1B6S9</accession>
<organism evidence="8 9">
    <name type="scientific">Pigmentiphaga daeguensis</name>
    <dbReference type="NCBI Taxonomy" id="414049"/>
    <lineage>
        <taxon>Bacteria</taxon>
        <taxon>Pseudomonadati</taxon>
        <taxon>Pseudomonadota</taxon>
        <taxon>Betaproteobacteria</taxon>
        <taxon>Burkholderiales</taxon>
        <taxon>Alcaligenaceae</taxon>
        <taxon>Pigmentiphaga</taxon>
    </lineage>
</organism>
<keyword evidence="3 5" id="KW-0238">DNA-binding</keyword>
<dbReference type="PANTHER" id="PTHR48111">
    <property type="entry name" value="REGULATOR OF RPOS"/>
    <property type="match status" value="1"/>
</dbReference>
<dbReference type="InterPro" id="IPR036388">
    <property type="entry name" value="WH-like_DNA-bd_sf"/>
</dbReference>
<dbReference type="Gene3D" id="1.10.10.10">
    <property type="entry name" value="Winged helix-like DNA-binding domain superfamily/Winged helix DNA-binding domain"/>
    <property type="match status" value="1"/>
</dbReference>
<dbReference type="Proteomes" id="UP001501706">
    <property type="component" value="Unassembled WGS sequence"/>
</dbReference>
<comment type="caution">
    <text evidence="8">The sequence shown here is derived from an EMBL/GenBank/DDBJ whole genome shotgun (WGS) entry which is preliminary data.</text>
</comment>
<feature type="modified residue" description="4-aspartylphosphate" evidence="4">
    <location>
        <position position="55"/>
    </location>
</feature>
<dbReference type="InterPro" id="IPR011006">
    <property type="entry name" value="CheY-like_superfamily"/>
</dbReference>
<name>A0ABN1B6S9_9BURK</name>
<evidence type="ECO:0000259" key="6">
    <source>
        <dbReference type="PROSITE" id="PS50110"/>
    </source>
</evidence>
<proteinExistence type="predicted"/>
<dbReference type="CDD" id="cd00383">
    <property type="entry name" value="trans_reg_C"/>
    <property type="match status" value="1"/>
</dbReference>
<evidence type="ECO:0000313" key="8">
    <source>
        <dbReference type="EMBL" id="GAA0491469.1"/>
    </source>
</evidence>